<evidence type="ECO:0000313" key="4">
    <source>
        <dbReference type="Proteomes" id="UP000199532"/>
    </source>
</evidence>
<gene>
    <name evidence="3" type="ORF">SAMN04487995_0373</name>
</gene>
<keyword evidence="2" id="KW-0472">Membrane</keyword>
<accession>A0A1H6QJK8</accession>
<dbReference type="AlphaFoldDB" id="A0A1H6QJK8"/>
<evidence type="ECO:0000313" key="3">
    <source>
        <dbReference type="EMBL" id="SEI39640.1"/>
    </source>
</evidence>
<reference evidence="3 4" key="1">
    <citation type="submission" date="2016-10" db="EMBL/GenBank/DDBJ databases">
        <authorList>
            <person name="de Groot N.N."/>
        </authorList>
    </citation>
    <scope>NUCLEOTIDE SEQUENCE [LARGE SCALE GENOMIC DNA]</scope>
    <source>
        <strain evidence="3 4">DSM 19938</strain>
    </source>
</reference>
<dbReference type="EMBL" id="FNXY01000001">
    <property type="protein sequence ID" value="SEI39640.1"/>
    <property type="molecule type" value="Genomic_DNA"/>
</dbReference>
<proteinExistence type="predicted"/>
<keyword evidence="2" id="KW-0812">Transmembrane</keyword>
<dbReference type="RefSeq" id="WP_090331361.1">
    <property type="nucleotide sequence ID" value="NZ_FNXY01000001.1"/>
</dbReference>
<evidence type="ECO:0000256" key="1">
    <source>
        <dbReference type="SAM" id="MobiDB-lite"/>
    </source>
</evidence>
<keyword evidence="2" id="KW-1133">Transmembrane helix</keyword>
<keyword evidence="4" id="KW-1185">Reference proteome</keyword>
<sequence>MFTLSNPWADYIAVTGVLLLVYYFLIGMKFYRKNIIARFNSAEKEIPGLSPQPEHFQDEGSEPSQTFALENPYPEMEITEDPPLPDPLMMQQVEELVFQLKDALSQALRQNQERAQILTVLQKIVGGYGALYDTPFQLSVNTWLGAEWEEQGLLQLSDNEIRMIWTLQ</sequence>
<name>A0A1H6QJK8_9BACT</name>
<dbReference type="OrthoDB" id="949965at2"/>
<protein>
    <submittedName>
        <fullName evidence="3">Uncharacterized protein</fullName>
    </submittedName>
</protein>
<feature type="region of interest" description="Disordered" evidence="1">
    <location>
        <begin position="48"/>
        <end position="67"/>
    </location>
</feature>
<dbReference type="Proteomes" id="UP000199532">
    <property type="component" value="Unassembled WGS sequence"/>
</dbReference>
<evidence type="ECO:0000256" key="2">
    <source>
        <dbReference type="SAM" id="Phobius"/>
    </source>
</evidence>
<dbReference type="STRING" id="408657.SAMN04487995_0373"/>
<feature type="transmembrane region" description="Helical" evidence="2">
    <location>
        <begin position="12"/>
        <end position="31"/>
    </location>
</feature>
<organism evidence="3 4">
    <name type="scientific">Dyadobacter koreensis</name>
    <dbReference type="NCBI Taxonomy" id="408657"/>
    <lineage>
        <taxon>Bacteria</taxon>
        <taxon>Pseudomonadati</taxon>
        <taxon>Bacteroidota</taxon>
        <taxon>Cytophagia</taxon>
        <taxon>Cytophagales</taxon>
        <taxon>Spirosomataceae</taxon>
        <taxon>Dyadobacter</taxon>
    </lineage>
</organism>